<dbReference type="Pfam" id="PF00816">
    <property type="entry name" value="Histone_HNS"/>
    <property type="match status" value="1"/>
</dbReference>
<sequence>MATLAQLESQIQKLQRRADVLRERKSIEVIAKIRAMMDEFGLTIADLAKAGSGTRKTRGRPAGSGQSAISRKGATKSKLPPKYRDPESGATWSGHARPPAWIKDAPDRSVYLINGAASKNGARKRKSARNAAA</sequence>
<dbReference type="SUPFAM" id="SSF81273">
    <property type="entry name" value="H-NS histone-like proteins"/>
    <property type="match status" value="1"/>
</dbReference>
<dbReference type="OrthoDB" id="5297879at2"/>
<comment type="subcellular location">
    <subcellularLocation>
        <location evidence="1">Cytoplasm</location>
        <location evidence="1">Nucleoid</location>
    </subcellularLocation>
</comment>
<organism evidence="7 8">
    <name type="scientific">Caballeronia zhejiangensis</name>
    <dbReference type="NCBI Taxonomy" id="871203"/>
    <lineage>
        <taxon>Bacteria</taxon>
        <taxon>Pseudomonadati</taxon>
        <taxon>Pseudomonadota</taxon>
        <taxon>Betaproteobacteria</taxon>
        <taxon>Burkholderiales</taxon>
        <taxon>Burkholderiaceae</taxon>
        <taxon>Caballeronia</taxon>
    </lineage>
</organism>
<keyword evidence="3" id="KW-0963">Cytoplasm</keyword>
<accession>A0A656QND5</accession>
<dbReference type="AlphaFoldDB" id="A0A656QND5"/>
<comment type="caution">
    <text evidence="7">The sequence shown here is derived from an EMBL/GenBank/DDBJ whole genome shotgun (WGS) entry which is preliminary data.</text>
</comment>
<feature type="domain" description="DNA-binding protein H-NS-like C-terminal" evidence="6">
    <location>
        <begin position="73"/>
        <end position="113"/>
    </location>
</feature>
<dbReference type="EMBL" id="JFHD01000003">
    <property type="protein sequence ID" value="KDR32519.1"/>
    <property type="molecule type" value="Genomic_DNA"/>
</dbReference>
<dbReference type="GO" id="GO:0003677">
    <property type="term" value="F:DNA binding"/>
    <property type="evidence" value="ECO:0007669"/>
    <property type="project" value="UniProtKB-KW"/>
</dbReference>
<feature type="region of interest" description="Disordered" evidence="5">
    <location>
        <begin position="48"/>
        <end position="104"/>
    </location>
</feature>
<evidence type="ECO:0000256" key="2">
    <source>
        <dbReference type="ARBA" id="ARBA00010610"/>
    </source>
</evidence>
<protein>
    <submittedName>
        <fullName evidence="7">Histone</fullName>
    </submittedName>
</protein>
<evidence type="ECO:0000256" key="1">
    <source>
        <dbReference type="ARBA" id="ARBA00004453"/>
    </source>
</evidence>
<dbReference type="RefSeq" id="WP_008347797.1">
    <property type="nucleotide sequence ID" value="NZ_CP084285.1"/>
</dbReference>
<dbReference type="InterPro" id="IPR027444">
    <property type="entry name" value="H-NS_C_dom"/>
</dbReference>
<evidence type="ECO:0000256" key="4">
    <source>
        <dbReference type="ARBA" id="ARBA00023125"/>
    </source>
</evidence>
<comment type="similarity">
    <text evidence="2">Belongs to the histone-like protein H-NS family.</text>
</comment>
<dbReference type="Gene3D" id="4.10.430.30">
    <property type="match status" value="1"/>
</dbReference>
<evidence type="ECO:0000256" key="3">
    <source>
        <dbReference type="ARBA" id="ARBA00022490"/>
    </source>
</evidence>
<dbReference type="PANTHER" id="PTHR38097">
    <property type="match status" value="1"/>
</dbReference>
<gene>
    <name evidence="7" type="ORF">BG60_20845</name>
</gene>
<name>A0A656QND5_9BURK</name>
<evidence type="ECO:0000313" key="8">
    <source>
        <dbReference type="Proteomes" id="UP000027451"/>
    </source>
</evidence>
<keyword evidence="8" id="KW-1185">Reference proteome</keyword>
<evidence type="ECO:0000259" key="6">
    <source>
        <dbReference type="SMART" id="SM00528"/>
    </source>
</evidence>
<evidence type="ECO:0000256" key="5">
    <source>
        <dbReference type="SAM" id="MobiDB-lite"/>
    </source>
</evidence>
<reference evidence="7 8" key="1">
    <citation type="submission" date="2014-03" db="EMBL/GenBank/DDBJ databases">
        <title>Draft Genome Sequences of Four Burkholderia Strains.</title>
        <authorList>
            <person name="Liu X.Y."/>
            <person name="Li C.X."/>
            <person name="Xu J.H."/>
        </authorList>
    </citation>
    <scope>NUCLEOTIDE SEQUENCE [LARGE SCALE GENOMIC DNA]</scope>
    <source>
        <strain evidence="7 8">OP-1</strain>
    </source>
</reference>
<dbReference type="PANTHER" id="PTHR38097:SF2">
    <property type="entry name" value="DNA-BINDING PROTEIN STPA"/>
    <property type="match status" value="1"/>
</dbReference>
<proteinExistence type="inferred from homology"/>
<keyword evidence="4" id="KW-0238">DNA-binding</keyword>
<evidence type="ECO:0000313" key="7">
    <source>
        <dbReference type="EMBL" id="KDR32519.1"/>
    </source>
</evidence>
<dbReference type="Proteomes" id="UP000027451">
    <property type="component" value="Unassembled WGS sequence"/>
</dbReference>
<dbReference type="GO" id="GO:0009295">
    <property type="term" value="C:nucleoid"/>
    <property type="evidence" value="ECO:0007669"/>
    <property type="project" value="UniProtKB-SubCell"/>
</dbReference>
<dbReference type="SMART" id="SM00528">
    <property type="entry name" value="HNS"/>
    <property type="match status" value="1"/>
</dbReference>